<dbReference type="EMBL" id="CP004144">
    <property type="protein sequence ID" value="AGF98594.1"/>
    <property type="molecule type" value="Genomic_DNA"/>
</dbReference>
<dbReference type="Proteomes" id="UP000011718">
    <property type="component" value="Chromosome"/>
</dbReference>
<protein>
    <submittedName>
        <fullName evidence="1">Uncharacterized protein</fullName>
    </submittedName>
</protein>
<name>M1QNJ1_METMZ</name>
<evidence type="ECO:0000313" key="1">
    <source>
        <dbReference type="EMBL" id="AGF98594.1"/>
    </source>
</evidence>
<dbReference type="AlphaFoldDB" id="M1QNJ1"/>
<sequence>MVSVPETPFTSGAHFYRLAVSNVDCKLRNCHIPVSGRKIYLIILQVLIFIPQITAPIPP</sequence>
<accession>M1QNJ1</accession>
<proteinExistence type="predicted"/>
<dbReference type="HOGENOM" id="CLU_2949323_0_0_2"/>
<dbReference type="BioCyc" id="MMAZ1236903:G139K-3183-MONOMER"/>
<dbReference type="KEGG" id="mmaz:MmTuc01_3340"/>
<reference evidence="1 2" key="1">
    <citation type="journal article" date="2013" name="Genome Announc.">
        <title>Complete Genome of a Methanosarcina mazei Strain Isolated from Sediment Samples from an Amazonian Flooded Area.</title>
        <authorList>
            <person name="Assis das Gracas D."/>
            <person name="Thiago Juca Ramos R."/>
            <person name="Vieira Araujo A.C."/>
            <person name="Zahlouth R."/>
            <person name="Ribeiro Carneiro A."/>
            <person name="Souza Lopes T."/>
            <person name="Azevedo Barauna R."/>
            <person name="Azevedo V."/>
            <person name="Cruz Schneider M.P."/>
            <person name="Pellizari V.H."/>
            <person name="Silva A."/>
        </authorList>
    </citation>
    <scope>NUCLEOTIDE SEQUENCE [LARGE SCALE GENOMIC DNA]</scope>
    <source>
        <strain evidence="1 2">Tuc01</strain>
    </source>
</reference>
<organism evidence="1 2">
    <name type="scientific">Methanosarcina mazei Tuc01</name>
    <dbReference type="NCBI Taxonomy" id="1236903"/>
    <lineage>
        <taxon>Archaea</taxon>
        <taxon>Methanobacteriati</taxon>
        <taxon>Methanobacteriota</taxon>
        <taxon>Stenosarchaea group</taxon>
        <taxon>Methanomicrobia</taxon>
        <taxon>Methanosarcinales</taxon>
        <taxon>Methanosarcinaceae</taxon>
        <taxon>Methanosarcina</taxon>
    </lineage>
</organism>
<gene>
    <name evidence="1" type="ORF">MmTuc01_3340</name>
</gene>
<evidence type="ECO:0000313" key="2">
    <source>
        <dbReference type="Proteomes" id="UP000011718"/>
    </source>
</evidence>